<dbReference type="Pfam" id="PF07238">
    <property type="entry name" value="PilZ"/>
    <property type="match status" value="1"/>
</dbReference>
<comment type="function">
    <text evidence="4">Acts as a flagellar brake, regulating swimming and swarming in a bis-(3'-5') cyclic diguanylic acid (c-di-GMP)-dependent manner. Binds 1 c-di-GMP dimer per subunit. Increasing levels of c-di-GMP lead to decreased motility.</text>
</comment>
<dbReference type="Pfam" id="PF07317">
    <property type="entry name" value="PilZN"/>
    <property type="match status" value="1"/>
</dbReference>
<protein>
    <recommendedName>
        <fullName evidence="4">Flagellar brake protein YcgR</fullName>
    </recommendedName>
    <alternativeName>
        <fullName evidence="4">Cyclic di-GMP binding protein YcgR</fullName>
    </alternativeName>
</protein>
<evidence type="ECO:0000256" key="2">
    <source>
        <dbReference type="ARBA" id="ARBA00022741"/>
    </source>
</evidence>
<comment type="subunit">
    <text evidence="4">Monomer. Interacts with the flagellar basal bodies.</text>
</comment>
<evidence type="ECO:0000256" key="3">
    <source>
        <dbReference type="ARBA" id="ARBA00023143"/>
    </source>
</evidence>
<dbReference type="EMBL" id="JBGFFX010000009">
    <property type="protein sequence ID" value="MEY8771839.1"/>
    <property type="molecule type" value="Genomic_DNA"/>
</dbReference>
<feature type="domain" description="Type III secretion system flagellar brake protein YcgR PilZN" evidence="6">
    <location>
        <begin position="9"/>
        <end position="110"/>
    </location>
</feature>
<comment type="subcellular location">
    <subcellularLocation>
        <location evidence="4">Bacterial flagellum basal body</location>
    </subcellularLocation>
</comment>
<dbReference type="Proteomes" id="UP001565243">
    <property type="component" value="Unassembled WGS sequence"/>
</dbReference>
<evidence type="ECO:0000259" key="5">
    <source>
        <dbReference type="Pfam" id="PF07238"/>
    </source>
</evidence>
<dbReference type="InterPro" id="IPR009875">
    <property type="entry name" value="PilZ_domain"/>
</dbReference>
<keyword evidence="3 4" id="KW-0975">Bacterial flagellum</keyword>
<keyword evidence="7" id="KW-0966">Cell projection</keyword>
<reference evidence="7 8" key="1">
    <citation type="submission" date="2024-07" db="EMBL/GenBank/DDBJ databases">
        <authorList>
            <person name="Hebao G."/>
        </authorList>
    </citation>
    <scope>NUCLEOTIDE SEQUENCE [LARGE SCALE GENOMIC DNA]</scope>
    <source>
        <strain evidence="7 8">ACCC 02193</strain>
    </source>
</reference>
<dbReference type="InterPro" id="IPR009926">
    <property type="entry name" value="T3SS_YcgR_PilZN"/>
</dbReference>
<keyword evidence="7" id="KW-0969">Cilium</keyword>
<gene>
    <name evidence="4" type="primary">ycgR</name>
    <name evidence="7" type="ORF">AB6T85_15675</name>
</gene>
<organism evidence="7 8">
    <name type="scientific">Erwinia aeris</name>
    <dbReference type="NCBI Taxonomy" id="3239803"/>
    <lineage>
        <taxon>Bacteria</taxon>
        <taxon>Pseudomonadati</taxon>
        <taxon>Pseudomonadota</taxon>
        <taxon>Gammaproteobacteria</taxon>
        <taxon>Enterobacterales</taxon>
        <taxon>Erwiniaceae</taxon>
        <taxon>Erwinia</taxon>
    </lineage>
</organism>
<comment type="similarity">
    <text evidence="4">Belongs to the YcgR family.</text>
</comment>
<evidence type="ECO:0000256" key="4">
    <source>
        <dbReference type="HAMAP-Rule" id="MF_01457"/>
    </source>
</evidence>
<accession>A0ABV4EAL9</accession>
<proteinExistence type="inferred from homology"/>
<sequence length="245" mass="27591">MKEEEKEQYLKHGPLAVLAVLKNLLKNQTPVLVSHARGQFITRLLYADKERLIVDYGSNEYENQLALEMNELHLAAETYGAKVEFTLNALENDSHEGLPAFGAGLPDELLMIQRREFFRVAVPLDPIFYCYVKWPDGSGQGRMRVQDLSLGGIGVLSDSPIPESLEGGEIFKKVCVELGEYGRLEADATLINVGERSVVGNKNETVVTPRLSFRFASLDFSQERLLQNVIFSLERLAREKATRFQ</sequence>
<evidence type="ECO:0000256" key="1">
    <source>
        <dbReference type="ARBA" id="ARBA00022636"/>
    </source>
</evidence>
<dbReference type="InterPro" id="IPR012349">
    <property type="entry name" value="Split_barrel_FMN-bd"/>
</dbReference>
<keyword evidence="2 4" id="KW-0547">Nucleotide-binding</keyword>
<evidence type="ECO:0000313" key="7">
    <source>
        <dbReference type="EMBL" id="MEY8771839.1"/>
    </source>
</evidence>
<name>A0ABV4EAL9_9GAMM</name>
<dbReference type="Gene3D" id="2.40.10.220">
    <property type="entry name" value="predicted glycosyltransferase like domains"/>
    <property type="match status" value="1"/>
</dbReference>
<evidence type="ECO:0000259" key="6">
    <source>
        <dbReference type="Pfam" id="PF07317"/>
    </source>
</evidence>
<keyword evidence="8" id="KW-1185">Reference proteome</keyword>
<keyword evidence="7" id="KW-0282">Flagellum</keyword>
<keyword evidence="1 4" id="KW-0973">c-di-GMP</keyword>
<comment type="caution">
    <text evidence="7">The sequence shown here is derived from an EMBL/GenBank/DDBJ whole genome shotgun (WGS) entry which is preliminary data.</text>
</comment>
<dbReference type="HAMAP" id="MF_01457">
    <property type="entry name" value="YcgR"/>
    <property type="match status" value="1"/>
</dbReference>
<dbReference type="InterPro" id="IPR023787">
    <property type="entry name" value="T3SS_YcgR"/>
</dbReference>
<evidence type="ECO:0000313" key="8">
    <source>
        <dbReference type="Proteomes" id="UP001565243"/>
    </source>
</evidence>
<feature type="domain" description="PilZ" evidence="5">
    <location>
        <begin position="113"/>
        <end position="231"/>
    </location>
</feature>
<dbReference type="RefSeq" id="WP_369896069.1">
    <property type="nucleotide sequence ID" value="NZ_JBGFFX010000009.1"/>
</dbReference>
<dbReference type="Gene3D" id="2.30.110.10">
    <property type="entry name" value="Electron Transport, Fmn-binding Protein, Chain A"/>
    <property type="match status" value="1"/>
</dbReference>